<dbReference type="GO" id="GO:0060090">
    <property type="term" value="F:molecular adaptor activity"/>
    <property type="evidence" value="ECO:0007669"/>
    <property type="project" value="TreeGrafter"/>
</dbReference>
<evidence type="ECO:0000256" key="1">
    <source>
        <dbReference type="ARBA" id="ARBA00004202"/>
    </source>
</evidence>
<name>A0AAV5TLF7_9BILA</name>
<keyword evidence="5" id="KW-1003">Cell membrane</keyword>
<evidence type="ECO:0008006" key="11">
    <source>
        <dbReference type="Google" id="ProtNLM"/>
    </source>
</evidence>
<feature type="transmembrane region" description="Helical" evidence="8">
    <location>
        <begin position="180"/>
        <end position="204"/>
    </location>
</feature>
<dbReference type="GO" id="GO:0000139">
    <property type="term" value="C:Golgi membrane"/>
    <property type="evidence" value="ECO:0007669"/>
    <property type="project" value="UniProtKB-SubCell"/>
</dbReference>
<keyword evidence="10" id="KW-1185">Reference proteome</keyword>
<dbReference type="Pfam" id="PF01146">
    <property type="entry name" value="Caveolin"/>
    <property type="match status" value="1"/>
</dbReference>
<dbReference type="PANTHER" id="PTHR10844:SF21">
    <property type="entry name" value="CAVEOLIN-1"/>
    <property type="match status" value="1"/>
</dbReference>
<keyword evidence="7 8" id="KW-0472">Membrane</keyword>
<keyword evidence="8" id="KW-0812">Transmembrane</keyword>
<dbReference type="InterPro" id="IPR001612">
    <property type="entry name" value="Caveolin"/>
</dbReference>
<comment type="similarity">
    <text evidence="4">Belongs to the caveolin family.</text>
</comment>
<evidence type="ECO:0000256" key="4">
    <source>
        <dbReference type="ARBA" id="ARBA00010988"/>
    </source>
</evidence>
<dbReference type="GO" id="GO:0005901">
    <property type="term" value="C:caveola"/>
    <property type="evidence" value="ECO:0007669"/>
    <property type="project" value="UniProtKB-SubCell"/>
</dbReference>
<dbReference type="EMBL" id="BTSX01000004">
    <property type="protein sequence ID" value="GMS95200.1"/>
    <property type="molecule type" value="Genomic_DNA"/>
</dbReference>
<gene>
    <name evidence="9" type="ORF">PENTCL1PPCAC_17375</name>
</gene>
<evidence type="ECO:0000256" key="2">
    <source>
        <dbReference type="ARBA" id="ARBA00004395"/>
    </source>
</evidence>
<evidence type="ECO:0000313" key="10">
    <source>
        <dbReference type="Proteomes" id="UP001432027"/>
    </source>
</evidence>
<accession>A0AAV5TLF7</accession>
<feature type="transmembrane region" description="Helical" evidence="8">
    <location>
        <begin position="216"/>
        <end position="236"/>
    </location>
</feature>
<evidence type="ECO:0000256" key="5">
    <source>
        <dbReference type="ARBA" id="ARBA00022475"/>
    </source>
</evidence>
<keyword evidence="6" id="KW-0333">Golgi apparatus</keyword>
<evidence type="ECO:0000256" key="8">
    <source>
        <dbReference type="SAM" id="Phobius"/>
    </source>
</evidence>
<comment type="caution">
    <text evidence="9">The sequence shown here is derived from an EMBL/GenBank/DDBJ whole genome shotgun (WGS) entry which is preliminary data.</text>
</comment>
<comment type="subcellular location">
    <subcellularLocation>
        <location evidence="1">Cell membrane</location>
        <topology evidence="1">Peripheral membrane protein</topology>
    </subcellularLocation>
    <subcellularLocation>
        <location evidence="2">Golgi apparatus membrane</location>
        <topology evidence="2">Peripheral membrane protein</topology>
    </subcellularLocation>
    <subcellularLocation>
        <location evidence="3">Membrane</location>
        <location evidence="3">Caveola</location>
        <topology evidence="3">Peripheral membrane protein</topology>
    </subcellularLocation>
</comment>
<dbReference type="PANTHER" id="PTHR10844">
    <property type="entry name" value="CAVEOLIN"/>
    <property type="match status" value="1"/>
</dbReference>
<proteinExistence type="inferred from homology"/>
<reference evidence="9" key="1">
    <citation type="submission" date="2023-10" db="EMBL/GenBank/DDBJ databases">
        <title>Genome assembly of Pristionchus species.</title>
        <authorList>
            <person name="Yoshida K."/>
            <person name="Sommer R.J."/>
        </authorList>
    </citation>
    <scope>NUCLEOTIDE SEQUENCE</scope>
    <source>
        <strain evidence="9">RS0144</strain>
    </source>
</reference>
<organism evidence="9 10">
    <name type="scientific">Pristionchus entomophagus</name>
    <dbReference type="NCBI Taxonomy" id="358040"/>
    <lineage>
        <taxon>Eukaryota</taxon>
        <taxon>Metazoa</taxon>
        <taxon>Ecdysozoa</taxon>
        <taxon>Nematoda</taxon>
        <taxon>Chromadorea</taxon>
        <taxon>Rhabditida</taxon>
        <taxon>Rhabditina</taxon>
        <taxon>Diplogasteromorpha</taxon>
        <taxon>Diplogasteroidea</taxon>
        <taxon>Neodiplogasteridae</taxon>
        <taxon>Pristionchus</taxon>
    </lineage>
</organism>
<dbReference type="AlphaFoldDB" id="A0AAV5TLF7"/>
<keyword evidence="8" id="KW-1133">Transmembrane helix</keyword>
<evidence type="ECO:0000313" key="9">
    <source>
        <dbReference type="EMBL" id="GMS95200.1"/>
    </source>
</evidence>
<dbReference type="GO" id="GO:0070836">
    <property type="term" value="P:caveola assembly"/>
    <property type="evidence" value="ECO:0007669"/>
    <property type="project" value="InterPro"/>
</dbReference>
<evidence type="ECO:0000256" key="7">
    <source>
        <dbReference type="ARBA" id="ARBA00023136"/>
    </source>
</evidence>
<feature type="non-terminal residue" evidence="9">
    <location>
        <position position="1"/>
    </location>
</feature>
<sequence>LHSLTLLFSYFHCFSLLSRDLPYPHRILPVSHCSSRDPVSIMSTEEKVEMEAVPLKTDTDETKTETAETAVDKKEAPKKTWFFSKPAKKVIEEENVEEGKEKTKKKCFWRCEKKEKKEGEEEDKPEMSIGIDLINRDDKQINNHVNINFGDVYGEPETFHQHDCIWRLNYRIFEGVRTCFYKLFCLFCIPFTVLFALFFALFAAINNHIVMPLAKLASIPLAWISMAWSFLISNIFDPVANSIGLCFSKIHVRKYGINNAPTDLIQA</sequence>
<evidence type="ECO:0000256" key="6">
    <source>
        <dbReference type="ARBA" id="ARBA00023034"/>
    </source>
</evidence>
<evidence type="ECO:0000256" key="3">
    <source>
        <dbReference type="ARBA" id="ARBA00004543"/>
    </source>
</evidence>
<protein>
    <recommendedName>
        <fullName evidence="11">Caveolin</fullName>
    </recommendedName>
</protein>
<dbReference type="Proteomes" id="UP001432027">
    <property type="component" value="Unassembled WGS sequence"/>
</dbReference>